<dbReference type="RefSeq" id="WP_026799920.1">
    <property type="nucleotide sequence ID" value="NZ_AULI01000006.1"/>
</dbReference>
<reference evidence="1 2" key="1">
    <citation type="submission" date="2013-08" db="EMBL/GenBank/DDBJ databases">
        <authorList>
            <person name="Huang J."/>
            <person name="Wang G."/>
        </authorList>
    </citation>
    <scope>NUCLEOTIDE SEQUENCE [LARGE SCALE GENOMIC DNA]</scope>
    <source>
        <strain evidence="1 2">JSM 076056</strain>
    </source>
</reference>
<organism evidence="1 2">
    <name type="scientific">Pontibacillus halophilus JSM 076056 = DSM 19796</name>
    <dbReference type="NCBI Taxonomy" id="1385510"/>
    <lineage>
        <taxon>Bacteria</taxon>
        <taxon>Bacillati</taxon>
        <taxon>Bacillota</taxon>
        <taxon>Bacilli</taxon>
        <taxon>Bacillales</taxon>
        <taxon>Bacillaceae</taxon>
        <taxon>Pontibacillus</taxon>
    </lineage>
</organism>
<dbReference type="AlphaFoldDB" id="A0A0A5IAI9"/>
<dbReference type="eggNOG" id="ENOG5032V4R">
    <property type="taxonomic scope" value="Bacteria"/>
</dbReference>
<sequence>MTAEERETLVKQVVEEIYQAFPWFYERFGKRGYEKTVEDNLHHVDHLLTAYEMEDEEFFVKYVLWLERVLVNRGISSAILLDNLERLYRNVHLIADTKVREAFRTYLQQGMEQLNASN</sequence>
<keyword evidence="2" id="KW-1185">Reference proteome</keyword>
<dbReference type="STRING" id="1385510.GCA_000425205_01478"/>
<proteinExistence type="predicted"/>
<dbReference type="EMBL" id="AVPE01000004">
    <property type="protein sequence ID" value="KGX92852.1"/>
    <property type="molecule type" value="Genomic_DNA"/>
</dbReference>
<dbReference type="Proteomes" id="UP000030528">
    <property type="component" value="Unassembled WGS sequence"/>
</dbReference>
<name>A0A0A5IAI9_9BACI</name>
<accession>A0A0A5IAI9</accession>
<dbReference type="OrthoDB" id="2376384at2"/>
<evidence type="ECO:0000313" key="1">
    <source>
        <dbReference type="EMBL" id="KGX92852.1"/>
    </source>
</evidence>
<comment type="caution">
    <text evidence="1">The sequence shown here is derived from an EMBL/GenBank/DDBJ whole genome shotgun (WGS) entry which is preliminary data.</text>
</comment>
<evidence type="ECO:0000313" key="2">
    <source>
        <dbReference type="Proteomes" id="UP000030528"/>
    </source>
</evidence>
<protein>
    <submittedName>
        <fullName evidence="1">Uncharacterized protein</fullName>
    </submittedName>
</protein>
<gene>
    <name evidence="1" type="ORF">N781_13225</name>
</gene>